<keyword evidence="2" id="KW-1185">Reference proteome</keyword>
<protein>
    <submittedName>
        <fullName evidence="1">Uncharacterized protein</fullName>
    </submittedName>
</protein>
<proteinExistence type="predicted"/>
<dbReference type="Proteomes" id="UP001150924">
    <property type="component" value="Unassembled WGS sequence"/>
</dbReference>
<dbReference type="RefSeq" id="WP_267770039.1">
    <property type="nucleotide sequence ID" value="NZ_JAPNKE010000002.1"/>
</dbReference>
<dbReference type="EMBL" id="JAPNKE010000002">
    <property type="protein sequence ID" value="MCY1007418.1"/>
    <property type="molecule type" value="Genomic_DNA"/>
</dbReference>
<sequence length="53" mass="6001">MLIWTSPTAQVSVMTFIGGNFPPWEKTLVLPIGRRTRRARADMPARSTADQRD</sequence>
<reference evidence="1" key="1">
    <citation type="submission" date="2022-11" db="EMBL/GenBank/DDBJ databases">
        <title>Minimal conservation of predation-associated metabolite biosynthetic gene clusters underscores biosynthetic potential of Myxococcota including descriptions for ten novel species: Archangium lansinium sp. nov., Myxococcus landrumus sp. nov., Nannocystis bai.</title>
        <authorList>
            <person name="Ahearne A."/>
            <person name="Stevens C."/>
            <person name="Phillips K."/>
        </authorList>
    </citation>
    <scope>NUCLEOTIDE SEQUENCE</scope>
    <source>
        <strain evidence="1">Na p29</strain>
    </source>
</reference>
<evidence type="ECO:0000313" key="2">
    <source>
        <dbReference type="Proteomes" id="UP001150924"/>
    </source>
</evidence>
<name>A0A9X3ENN4_9BACT</name>
<dbReference type="AlphaFoldDB" id="A0A9X3ENN4"/>
<organism evidence="1 2">
    <name type="scientific">Nannocystis pusilla</name>
    <dbReference type="NCBI Taxonomy" id="889268"/>
    <lineage>
        <taxon>Bacteria</taxon>
        <taxon>Pseudomonadati</taxon>
        <taxon>Myxococcota</taxon>
        <taxon>Polyangia</taxon>
        <taxon>Nannocystales</taxon>
        <taxon>Nannocystaceae</taxon>
        <taxon>Nannocystis</taxon>
    </lineage>
</organism>
<accession>A0A9X3ENN4</accession>
<gene>
    <name evidence="1" type="ORF">OV079_18050</name>
</gene>
<comment type="caution">
    <text evidence="1">The sequence shown here is derived from an EMBL/GenBank/DDBJ whole genome shotgun (WGS) entry which is preliminary data.</text>
</comment>
<evidence type="ECO:0000313" key="1">
    <source>
        <dbReference type="EMBL" id="MCY1007418.1"/>
    </source>
</evidence>